<protein>
    <submittedName>
        <fullName evidence="2">Uncharacterized protein</fullName>
    </submittedName>
</protein>
<gene>
    <name evidence="2" type="ORF">MM415A00125_0056</name>
    <name evidence="1" type="ORF">MM415B00372_0071</name>
</gene>
<dbReference type="EMBL" id="MT141545">
    <property type="protein sequence ID" value="QJA65880.1"/>
    <property type="molecule type" value="Genomic_DNA"/>
</dbReference>
<sequence length="43" mass="5205">MQCPYCKEFRGNSKVRGYPVKEQLNWHIESKHQDKLNQKGDRK</sequence>
<organism evidence="2">
    <name type="scientific">viral metagenome</name>
    <dbReference type="NCBI Taxonomy" id="1070528"/>
    <lineage>
        <taxon>unclassified sequences</taxon>
        <taxon>metagenomes</taxon>
        <taxon>organismal metagenomes</taxon>
    </lineage>
</organism>
<accession>A0A6M3Y4F3</accession>
<name>A0A6M3Y4F3_9ZZZZ</name>
<dbReference type="AlphaFoldDB" id="A0A6M3Y4F3"/>
<reference evidence="2" key="1">
    <citation type="submission" date="2020-03" db="EMBL/GenBank/DDBJ databases">
        <title>The deep terrestrial virosphere.</title>
        <authorList>
            <person name="Holmfeldt K."/>
            <person name="Nilsson E."/>
            <person name="Simone D."/>
            <person name="Lopez-Fernandez M."/>
            <person name="Wu X."/>
            <person name="de Brujin I."/>
            <person name="Lundin D."/>
            <person name="Andersson A."/>
            <person name="Bertilsson S."/>
            <person name="Dopson M."/>
        </authorList>
    </citation>
    <scope>NUCLEOTIDE SEQUENCE</scope>
    <source>
        <strain evidence="2">MM415A00125</strain>
        <strain evidence="1">MM415B00372</strain>
    </source>
</reference>
<evidence type="ECO:0000313" key="1">
    <source>
        <dbReference type="EMBL" id="QJA65880.1"/>
    </source>
</evidence>
<proteinExistence type="predicted"/>
<evidence type="ECO:0000313" key="2">
    <source>
        <dbReference type="EMBL" id="QJI04963.1"/>
    </source>
</evidence>
<dbReference type="EMBL" id="MT145192">
    <property type="protein sequence ID" value="QJI04963.1"/>
    <property type="molecule type" value="Genomic_DNA"/>
</dbReference>